<feature type="transmembrane region" description="Helical" evidence="1">
    <location>
        <begin position="35"/>
        <end position="55"/>
    </location>
</feature>
<name>A0A9D2J7V8_9FIRM</name>
<accession>A0A9D2J7V8</accession>
<reference evidence="2" key="2">
    <citation type="submission" date="2021-04" db="EMBL/GenBank/DDBJ databases">
        <authorList>
            <person name="Gilroy R."/>
        </authorList>
    </citation>
    <scope>NUCLEOTIDE SEQUENCE</scope>
    <source>
        <strain evidence="2">CHK179-28034</strain>
    </source>
</reference>
<feature type="transmembrane region" description="Helical" evidence="1">
    <location>
        <begin position="100"/>
        <end position="124"/>
    </location>
</feature>
<reference evidence="2" key="1">
    <citation type="journal article" date="2021" name="PeerJ">
        <title>Extensive microbial diversity within the chicken gut microbiome revealed by metagenomics and culture.</title>
        <authorList>
            <person name="Gilroy R."/>
            <person name="Ravi A."/>
            <person name="Getino M."/>
            <person name="Pursley I."/>
            <person name="Horton D.L."/>
            <person name="Alikhan N.F."/>
            <person name="Baker D."/>
            <person name="Gharbi K."/>
            <person name="Hall N."/>
            <person name="Watson M."/>
            <person name="Adriaenssens E.M."/>
            <person name="Foster-Nyarko E."/>
            <person name="Jarju S."/>
            <person name="Secka A."/>
            <person name="Antonio M."/>
            <person name="Oren A."/>
            <person name="Chaudhuri R.R."/>
            <person name="La Ragione R."/>
            <person name="Hildebrand F."/>
            <person name="Pallen M.J."/>
        </authorList>
    </citation>
    <scope>NUCLEOTIDE SEQUENCE</scope>
    <source>
        <strain evidence="2">CHK179-28034</strain>
    </source>
</reference>
<keyword evidence="1" id="KW-1133">Transmembrane helix</keyword>
<evidence type="ECO:0000256" key="1">
    <source>
        <dbReference type="SAM" id="Phobius"/>
    </source>
</evidence>
<keyword evidence="1" id="KW-0472">Membrane</keyword>
<dbReference type="Proteomes" id="UP000824049">
    <property type="component" value="Unassembled WGS sequence"/>
</dbReference>
<protein>
    <submittedName>
        <fullName evidence="2">Uncharacterized protein</fullName>
    </submittedName>
</protein>
<dbReference type="AlphaFoldDB" id="A0A9D2J7V8"/>
<proteinExistence type="predicted"/>
<sequence>MESILESLMVLIAKSHSYILSLNDAYEKSFTDKELHFLVIGLIGMALVLVIYPLFKLLSRNHVLVIVFIYVFTLILVLTFAIEIGQWYSGSGTMDLDDVIFGLVGFLLMFVVFAVAREIILAVWRVVKRVTKR</sequence>
<evidence type="ECO:0000313" key="3">
    <source>
        <dbReference type="Proteomes" id="UP000824049"/>
    </source>
</evidence>
<feature type="transmembrane region" description="Helical" evidence="1">
    <location>
        <begin position="62"/>
        <end position="88"/>
    </location>
</feature>
<organism evidence="2 3">
    <name type="scientific">Candidatus Anaerobutyricum stercoris</name>
    <dbReference type="NCBI Taxonomy" id="2838457"/>
    <lineage>
        <taxon>Bacteria</taxon>
        <taxon>Bacillati</taxon>
        <taxon>Bacillota</taxon>
        <taxon>Clostridia</taxon>
        <taxon>Lachnospirales</taxon>
        <taxon>Lachnospiraceae</taxon>
        <taxon>Anaerobutyricum</taxon>
    </lineage>
</organism>
<keyword evidence="1" id="KW-0812">Transmembrane</keyword>
<comment type="caution">
    <text evidence="2">The sequence shown here is derived from an EMBL/GenBank/DDBJ whole genome shotgun (WGS) entry which is preliminary data.</text>
</comment>
<gene>
    <name evidence="2" type="ORF">H9968_03110</name>
</gene>
<dbReference type="EMBL" id="DXBR01000036">
    <property type="protein sequence ID" value="HIZ38904.1"/>
    <property type="molecule type" value="Genomic_DNA"/>
</dbReference>
<evidence type="ECO:0000313" key="2">
    <source>
        <dbReference type="EMBL" id="HIZ38904.1"/>
    </source>
</evidence>